<gene>
    <name evidence="1" type="ORF">WG926_09645</name>
</gene>
<dbReference type="RefSeq" id="WP_345937215.1">
    <property type="nucleotide sequence ID" value="NZ_JBBKTW010000003.1"/>
</dbReference>
<reference evidence="1 2" key="1">
    <citation type="submission" date="2024-03" db="EMBL/GenBank/DDBJ databases">
        <title>High-quality draft genome sequencing of Tistrella sp. BH-R2-4.</title>
        <authorList>
            <person name="Dong C."/>
        </authorList>
    </citation>
    <scope>NUCLEOTIDE SEQUENCE [LARGE SCALE GENOMIC DNA]</scope>
    <source>
        <strain evidence="1 2">BH-R2-4</strain>
    </source>
</reference>
<protein>
    <submittedName>
        <fullName evidence="1">Uncharacterized protein</fullName>
    </submittedName>
</protein>
<sequence length="293" mass="31173">MSMTPTMTTDPQSAAMALPAQMVYGVWRRILREAPLAEAMFDDAVDDAALERRFALSAPECAAVRAYAATPKPTRMFILNYRFRMVGSVQNALESAAPLTYRAIKGAGLDLKALATEFLDSDGWRDDGPFVVGYCARVLDFLAEAPATAHPAGLRDLIALDRATAGLIRSLADRPQAATPDDGRLHVTGRAVAVETAHDLSPWLRSTARIGQDDLPAKPSAYLSSMSDLAASPKLSGLPLRAARILAALNAGAVDRQGLRQRLADAGELAETPQDTALIARLAERGAIVGPLA</sequence>
<organism evidence="1 2">
    <name type="scientific">Tistrella arctica</name>
    <dbReference type="NCBI Taxonomy" id="3133430"/>
    <lineage>
        <taxon>Bacteria</taxon>
        <taxon>Pseudomonadati</taxon>
        <taxon>Pseudomonadota</taxon>
        <taxon>Alphaproteobacteria</taxon>
        <taxon>Geminicoccales</taxon>
        <taxon>Geminicoccaceae</taxon>
        <taxon>Tistrella</taxon>
    </lineage>
</organism>
<dbReference type="Proteomes" id="UP001413721">
    <property type="component" value="Unassembled WGS sequence"/>
</dbReference>
<evidence type="ECO:0000313" key="2">
    <source>
        <dbReference type="Proteomes" id="UP001413721"/>
    </source>
</evidence>
<evidence type="ECO:0000313" key="1">
    <source>
        <dbReference type="EMBL" id="MEN2988567.1"/>
    </source>
</evidence>
<dbReference type="EMBL" id="JBBKTW010000003">
    <property type="protein sequence ID" value="MEN2988567.1"/>
    <property type="molecule type" value="Genomic_DNA"/>
</dbReference>
<proteinExistence type="predicted"/>
<keyword evidence="2" id="KW-1185">Reference proteome</keyword>
<comment type="caution">
    <text evidence="1">The sequence shown here is derived from an EMBL/GenBank/DDBJ whole genome shotgun (WGS) entry which is preliminary data.</text>
</comment>
<accession>A0ABU9YID4</accession>
<name>A0ABU9YID4_9PROT</name>